<keyword evidence="1" id="KW-0812">Transmembrane</keyword>
<name>A0A854QQW9_CRYNE</name>
<sequence>MCNRQLNLALSGQRSGGSWRWDNKKRQYATLMICWIFSTFLGLCFGFQMIVYKDHQNNDISIAPQTARIAAVQAKSVWLDLDGLTLMAVSIKSALSSRKLEKRA</sequence>
<dbReference type="Proteomes" id="UP000199727">
    <property type="component" value="Unassembled WGS sequence"/>
</dbReference>
<accession>A0A854QQW9</accession>
<organism evidence="2 3">
    <name type="scientific">Cryptococcus neoformans Tu259-1</name>
    <dbReference type="NCBI Taxonomy" id="1230072"/>
    <lineage>
        <taxon>Eukaryota</taxon>
        <taxon>Fungi</taxon>
        <taxon>Dikarya</taxon>
        <taxon>Basidiomycota</taxon>
        <taxon>Agaricomycotina</taxon>
        <taxon>Tremellomycetes</taxon>
        <taxon>Tremellales</taxon>
        <taxon>Cryptococcaceae</taxon>
        <taxon>Cryptococcus</taxon>
        <taxon>Cryptococcus neoformans species complex</taxon>
    </lineage>
</organism>
<keyword evidence="1" id="KW-0472">Membrane</keyword>
<reference evidence="2 3" key="1">
    <citation type="submission" date="2017-06" db="EMBL/GenBank/DDBJ databases">
        <title>Global population genomics of the pathogenic fungus Cryptococcus neoformans var. grubii.</title>
        <authorList>
            <person name="Cuomo C."/>
            <person name="Litvintseva A."/>
            <person name="Chen Y."/>
            <person name="Young S."/>
            <person name="Zeng Q."/>
            <person name="Chapman S."/>
            <person name="Gujja S."/>
            <person name="Saif S."/>
            <person name="Birren B."/>
        </authorList>
    </citation>
    <scope>NUCLEOTIDE SEQUENCE [LARGE SCALE GENOMIC DNA]</scope>
    <source>
        <strain evidence="2 3">Tu259-1</strain>
    </source>
</reference>
<protein>
    <submittedName>
        <fullName evidence="2">Nitrilase</fullName>
    </submittedName>
</protein>
<feature type="transmembrane region" description="Helical" evidence="1">
    <location>
        <begin position="28"/>
        <end position="52"/>
    </location>
</feature>
<proteinExistence type="predicted"/>
<dbReference type="OrthoDB" id="10250282at2759"/>
<gene>
    <name evidence="2" type="ORF">C361_00521</name>
</gene>
<evidence type="ECO:0000313" key="3">
    <source>
        <dbReference type="Proteomes" id="UP000199727"/>
    </source>
</evidence>
<dbReference type="AlphaFoldDB" id="A0A854QQW9"/>
<comment type="caution">
    <text evidence="2">The sequence shown here is derived from an EMBL/GenBank/DDBJ whole genome shotgun (WGS) entry which is preliminary data.</text>
</comment>
<keyword evidence="1" id="KW-1133">Transmembrane helix</keyword>
<dbReference type="EMBL" id="AMKT01000010">
    <property type="protein sequence ID" value="OXG28869.1"/>
    <property type="molecule type" value="Genomic_DNA"/>
</dbReference>
<evidence type="ECO:0000256" key="1">
    <source>
        <dbReference type="SAM" id="Phobius"/>
    </source>
</evidence>
<evidence type="ECO:0000313" key="2">
    <source>
        <dbReference type="EMBL" id="OXG28869.1"/>
    </source>
</evidence>